<dbReference type="EMBL" id="AXOL01000105">
    <property type="protein sequence ID" value="ERT44585.1"/>
    <property type="molecule type" value="Genomic_DNA"/>
</dbReference>
<sequence>MNDRQENILFIGSSILEMMNSTSMEACRQLIKITGRSYCTKVYFLYKDVLQTTTEEESKKAVKKCICMLGLPIGYETLL</sequence>
<reference evidence="1 2" key="1">
    <citation type="submission" date="2013-09" db="EMBL/GenBank/DDBJ databases">
        <title>The Genome Sequence of Enterococcus faecium 10/96A.</title>
        <authorList>
            <consortium name="The Broad Institute Genome Sequencing Platform"/>
            <consortium name="The Broad Institute Genome Sequencing Center for Infectious Disease"/>
            <person name="Earl A.M."/>
            <person name="Gilmore M.S."/>
            <person name="Lebreton F."/>
            <person name="Courvalin P."/>
            <person name="Walker B."/>
            <person name="Young S.K."/>
            <person name="Zeng Q."/>
            <person name="Gargeya S."/>
            <person name="Fitzgerald M."/>
            <person name="Haas B."/>
            <person name="Abouelleil A."/>
            <person name="Alvarado L."/>
            <person name="Arachchi H.M."/>
            <person name="Berlin A.M."/>
            <person name="Chapman S.B."/>
            <person name="Dewar J."/>
            <person name="Goldberg J."/>
            <person name="Griggs A."/>
            <person name="Gujja S."/>
            <person name="Hansen M."/>
            <person name="Howarth C."/>
            <person name="Imamovic A."/>
            <person name="Larimer J."/>
            <person name="McCowan C."/>
            <person name="Murphy C."/>
            <person name="Neiman D."/>
            <person name="Pearson M."/>
            <person name="Priest M."/>
            <person name="Roberts A."/>
            <person name="Saif S."/>
            <person name="Shea T."/>
            <person name="Sisk P."/>
            <person name="Sykes S."/>
            <person name="Wortman J."/>
            <person name="Nusbaum C."/>
            <person name="Birren B."/>
        </authorList>
    </citation>
    <scope>NUCLEOTIDE SEQUENCE [LARGE SCALE GENOMIC DNA]</scope>
    <source>
        <strain evidence="1 2">10/96A</strain>
    </source>
</reference>
<accession>A0AAV3KWE6</accession>
<comment type="caution">
    <text evidence="1">The sequence shown here is derived from an EMBL/GenBank/DDBJ whole genome shotgun (WGS) entry which is preliminary data.</text>
</comment>
<dbReference type="AlphaFoldDB" id="A0AAV3KWE6"/>
<organism evidence="1 2">
    <name type="scientific">Enterococcus faecium 10/96A</name>
    <dbReference type="NCBI Taxonomy" id="1391465"/>
    <lineage>
        <taxon>Bacteria</taxon>
        <taxon>Bacillati</taxon>
        <taxon>Bacillota</taxon>
        <taxon>Bacilli</taxon>
        <taxon>Lactobacillales</taxon>
        <taxon>Enterococcaceae</taxon>
        <taxon>Enterococcus</taxon>
    </lineage>
</organism>
<protein>
    <submittedName>
        <fullName evidence="1">Uncharacterized protein</fullName>
    </submittedName>
</protein>
<proteinExistence type="predicted"/>
<evidence type="ECO:0000313" key="1">
    <source>
        <dbReference type="EMBL" id="ERT44585.1"/>
    </source>
</evidence>
<dbReference type="Proteomes" id="UP000017126">
    <property type="component" value="Unassembled WGS sequence"/>
</dbReference>
<gene>
    <name evidence="1" type="ORF">O991_03303</name>
</gene>
<evidence type="ECO:0000313" key="2">
    <source>
        <dbReference type="Proteomes" id="UP000017126"/>
    </source>
</evidence>
<name>A0AAV3KWE6_ENTFC</name>